<dbReference type="SUPFAM" id="SSF53850">
    <property type="entry name" value="Periplasmic binding protein-like II"/>
    <property type="match status" value="1"/>
</dbReference>
<dbReference type="Gene3D" id="3.40.190.10">
    <property type="entry name" value="Periplasmic binding protein-like II"/>
    <property type="match status" value="1"/>
</dbReference>
<organism evidence="4 5">
    <name type="scientific">Sneathiella chinensis</name>
    <dbReference type="NCBI Taxonomy" id="349750"/>
    <lineage>
        <taxon>Bacteria</taxon>
        <taxon>Pseudomonadati</taxon>
        <taxon>Pseudomonadota</taxon>
        <taxon>Alphaproteobacteria</taxon>
        <taxon>Sneathiellales</taxon>
        <taxon>Sneathiellaceae</taxon>
        <taxon>Sneathiella</taxon>
    </lineage>
</organism>
<proteinExistence type="inferred from homology"/>
<dbReference type="Proteomes" id="UP001161409">
    <property type="component" value="Unassembled WGS sequence"/>
</dbReference>
<comment type="caution">
    <text evidence="4">The sequence shown here is derived from an EMBL/GenBank/DDBJ whole genome shotgun (WGS) entry which is preliminary data.</text>
</comment>
<evidence type="ECO:0000313" key="4">
    <source>
        <dbReference type="EMBL" id="GLQ05899.1"/>
    </source>
</evidence>
<protein>
    <submittedName>
        <fullName evidence="4">ABC transporter substrate-binding protein</fullName>
    </submittedName>
</protein>
<comment type="subcellular location">
    <subcellularLocation>
        <location evidence="1">Periplasm</location>
    </subcellularLocation>
</comment>
<dbReference type="Gene3D" id="3.90.76.10">
    <property type="entry name" value="Dipeptide-binding Protein, Domain 1"/>
    <property type="match status" value="1"/>
</dbReference>
<evidence type="ECO:0000313" key="5">
    <source>
        <dbReference type="Proteomes" id="UP001161409"/>
    </source>
</evidence>
<reference evidence="4" key="2">
    <citation type="submission" date="2023-01" db="EMBL/GenBank/DDBJ databases">
        <title>Draft genome sequence of Sneathiella chinensis strain NBRC 103408.</title>
        <authorList>
            <person name="Sun Q."/>
            <person name="Mori K."/>
        </authorList>
    </citation>
    <scope>NUCLEOTIDE SEQUENCE</scope>
    <source>
        <strain evidence="4">NBRC 103408</strain>
    </source>
</reference>
<accession>A0ABQ5U169</accession>
<sequence>MCLAAGLLLSGGTAGMQEAAAFERVNGEKILVVAGRQPVDTLDPSIKYNASIRMMQQALYDGLVKYQGSPAEIVPWLAESWDKSEDGKVWTFSLVKNATFHNGDPVTAAAVKFSFERTLGLKKGPSWMLADFLKPEGIEVVDDHTLRFTLEKPYAAFLSFLPWWYVMNPAQIAANEVDGDQGQKWLTTNAAGSGPYKLKRFEQGRLYEVERVKDYWKGASGSESIGGIVYKLVRETSAQRAALLRGEADIVLNLSPDEFEQVKKAKGVKTSTDPALTSFGLKFNTQGKYMSDKNLRKAVAYAFDYDSLIALFNNNAVLQTSPFTDAVKGKISVADIPRQDLEKAKQYLAKSNWPDGGIELEYVFVQGFEATRQIGLVLMDTLKGLNIKVKLVPLTWPNIVARGSKPETAADITAIFTTPVSVDPDAVAYQYHPKSWGQYYGTHFYDNPKVKGLIEKARYMTDWQQRAPIYADIQKMIVEDQPEIFGMMRNRMVAYRDYVTGFQYSPVRMTTEIDFYGLGIGE</sequence>
<evidence type="ECO:0000256" key="2">
    <source>
        <dbReference type="ARBA" id="ARBA00005695"/>
    </source>
</evidence>
<dbReference type="PIRSF" id="PIRSF002741">
    <property type="entry name" value="MppA"/>
    <property type="match status" value="1"/>
</dbReference>
<evidence type="ECO:0000259" key="3">
    <source>
        <dbReference type="Pfam" id="PF00496"/>
    </source>
</evidence>
<dbReference type="PANTHER" id="PTHR30290:SF34">
    <property type="entry name" value="ABC TRANSPORTER, PERIPLASMIC OLIGO-PEPTIDE BINDING PROTEIN, PUTATIVE-RELATED"/>
    <property type="match status" value="1"/>
</dbReference>
<dbReference type="PANTHER" id="PTHR30290">
    <property type="entry name" value="PERIPLASMIC BINDING COMPONENT OF ABC TRANSPORTER"/>
    <property type="match status" value="1"/>
</dbReference>
<name>A0ABQ5U169_9PROT</name>
<keyword evidence="5" id="KW-1185">Reference proteome</keyword>
<dbReference type="Gene3D" id="3.10.105.10">
    <property type="entry name" value="Dipeptide-binding Protein, Domain 3"/>
    <property type="match status" value="1"/>
</dbReference>
<dbReference type="InterPro" id="IPR039424">
    <property type="entry name" value="SBP_5"/>
</dbReference>
<evidence type="ECO:0000256" key="1">
    <source>
        <dbReference type="ARBA" id="ARBA00004418"/>
    </source>
</evidence>
<gene>
    <name evidence="4" type="primary">dppAch2</name>
    <name evidence="4" type="ORF">GCM10007924_11200</name>
</gene>
<dbReference type="CDD" id="cd08512">
    <property type="entry name" value="PBP2_NikA_DppA_OppA_like_7"/>
    <property type="match status" value="1"/>
</dbReference>
<dbReference type="Pfam" id="PF00496">
    <property type="entry name" value="SBP_bac_5"/>
    <property type="match status" value="1"/>
</dbReference>
<feature type="domain" description="Solute-binding protein family 5" evidence="3">
    <location>
        <begin position="72"/>
        <end position="431"/>
    </location>
</feature>
<comment type="similarity">
    <text evidence="2">Belongs to the bacterial solute-binding protein 5 family.</text>
</comment>
<reference evidence="4" key="1">
    <citation type="journal article" date="2014" name="Int. J. Syst. Evol. Microbiol.">
        <title>Complete genome of a new Firmicutes species belonging to the dominant human colonic microbiota ('Ruminococcus bicirculans') reveals two chromosomes and a selective capacity to utilize plant glucans.</title>
        <authorList>
            <consortium name="NISC Comparative Sequencing Program"/>
            <person name="Wegmann U."/>
            <person name="Louis P."/>
            <person name="Goesmann A."/>
            <person name="Henrissat B."/>
            <person name="Duncan S.H."/>
            <person name="Flint H.J."/>
        </authorList>
    </citation>
    <scope>NUCLEOTIDE SEQUENCE</scope>
    <source>
        <strain evidence="4">NBRC 103408</strain>
    </source>
</reference>
<dbReference type="EMBL" id="BSNF01000001">
    <property type="protein sequence ID" value="GLQ05899.1"/>
    <property type="molecule type" value="Genomic_DNA"/>
</dbReference>
<dbReference type="InterPro" id="IPR000914">
    <property type="entry name" value="SBP_5_dom"/>
</dbReference>
<dbReference type="InterPro" id="IPR030678">
    <property type="entry name" value="Peptide/Ni-bd"/>
</dbReference>